<reference evidence="3 4" key="2">
    <citation type="submission" date="2024-02" db="EMBL/GenBank/DDBJ databases">
        <title>The Genome Sequence of Enterococcus diestrammenae JM9A.</title>
        <authorList>
            <person name="Earl A."/>
            <person name="Manson A."/>
            <person name="Gilmore M."/>
            <person name="Sanders J."/>
            <person name="Shea T."/>
            <person name="Howe W."/>
            <person name="Livny J."/>
            <person name="Cuomo C."/>
            <person name="Neafsey D."/>
            <person name="Birren B."/>
        </authorList>
    </citation>
    <scope>NUCLEOTIDE SEQUENCE [LARGE SCALE GENOMIC DNA]</scope>
    <source>
        <strain evidence="3 4">JM9A</strain>
    </source>
</reference>
<keyword evidence="1" id="KW-1133">Transmembrane helix</keyword>
<dbReference type="RefSeq" id="WP_161868288.1">
    <property type="nucleotide sequence ID" value="NZ_MAEI02000001.1"/>
</dbReference>
<dbReference type="EMBL" id="MAEI02000001">
    <property type="protein sequence ID" value="MEO1781554.1"/>
    <property type="molecule type" value="Genomic_DNA"/>
</dbReference>
<comment type="caution">
    <text evidence="3">The sequence shown here is derived from an EMBL/GenBank/DDBJ whole genome shotgun (WGS) entry which is preliminary data.</text>
</comment>
<dbReference type="InterPro" id="IPR002881">
    <property type="entry name" value="DUF58"/>
</dbReference>
<dbReference type="Proteomes" id="UP001429357">
    <property type="component" value="Unassembled WGS sequence"/>
</dbReference>
<evidence type="ECO:0000256" key="1">
    <source>
        <dbReference type="SAM" id="Phobius"/>
    </source>
</evidence>
<accession>A0ABV0F0H3</accession>
<keyword evidence="1" id="KW-0812">Transmembrane</keyword>
<evidence type="ECO:0000313" key="4">
    <source>
        <dbReference type="Proteomes" id="UP001429357"/>
    </source>
</evidence>
<protein>
    <recommendedName>
        <fullName evidence="2">DUF58 domain-containing protein</fullName>
    </recommendedName>
</protein>
<keyword evidence="4" id="KW-1185">Reference proteome</keyword>
<evidence type="ECO:0000259" key="2">
    <source>
        <dbReference type="Pfam" id="PF01882"/>
    </source>
</evidence>
<feature type="domain" description="DUF58" evidence="2">
    <location>
        <begin position="190"/>
        <end position="227"/>
    </location>
</feature>
<sequence>MNRLKQGGKFFLVLLGFALLTAYAVIFNNTSGWLLWLFYVGFILLNLVTLVFPLRQLQLTVSETFWTQAGTTFLLPVTVKSRGWFWVPAFSVSLPQHAQQPIFRSFYHGQRLTLNFPIEGLQRGIYPDLSVLVTAGDWFGLFQKSRKYVLPSELVVLPAVDESMAQFVPRLRKEQQMTLFGERTAEIRNHREYHRGDSLKQIDWKLTARSRQLMIREYQEKQESPVVFIFWGEAGPFFETQLRAYFNVQQQLAGLLAIQQYLVTAAGGEFLQGDRVFAAAKGFEQKPELFAFKNKTLLVFTGSSQPDTQLTAQIADWERTNQVKLYDLVSLSHSLKTRTEATATQEKTPAEGREER</sequence>
<reference evidence="4" key="1">
    <citation type="submission" date="2016-06" db="EMBL/GenBank/DDBJ databases">
        <title>Four novel species of enterococci isolated from chicken manure.</title>
        <authorList>
            <person name="Van Tyne D."/>
        </authorList>
    </citation>
    <scope>NUCLEOTIDE SEQUENCE [LARGE SCALE GENOMIC DNA]</scope>
    <source>
        <strain evidence="4">JM9A</strain>
    </source>
</reference>
<organism evidence="3 4">
    <name type="scientific">Enterococcus diestrammenae</name>
    <dbReference type="NCBI Taxonomy" id="1155073"/>
    <lineage>
        <taxon>Bacteria</taxon>
        <taxon>Bacillati</taxon>
        <taxon>Bacillota</taxon>
        <taxon>Bacilli</taxon>
        <taxon>Lactobacillales</taxon>
        <taxon>Enterococcaceae</taxon>
        <taxon>Enterococcus</taxon>
    </lineage>
</organism>
<dbReference type="Pfam" id="PF01882">
    <property type="entry name" value="DUF58"/>
    <property type="match status" value="1"/>
</dbReference>
<dbReference type="PANTHER" id="PTHR34351:SF2">
    <property type="entry name" value="DUF58 DOMAIN-CONTAINING PROTEIN"/>
    <property type="match status" value="1"/>
</dbReference>
<name>A0ABV0F0H3_9ENTE</name>
<evidence type="ECO:0000313" key="3">
    <source>
        <dbReference type="EMBL" id="MEO1781554.1"/>
    </source>
</evidence>
<proteinExistence type="predicted"/>
<feature type="transmembrane region" description="Helical" evidence="1">
    <location>
        <begin position="34"/>
        <end position="54"/>
    </location>
</feature>
<dbReference type="PANTHER" id="PTHR34351">
    <property type="entry name" value="SLR1927 PROTEIN-RELATED"/>
    <property type="match status" value="1"/>
</dbReference>
<gene>
    <name evidence="3" type="ORF">BAU18_001139</name>
</gene>
<keyword evidence="1" id="KW-0472">Membrane</keyword>